<reference evidence="1 2" key="1">
    <citation type="submission" date="2016-10" db="EMBL/GenBank/DDBJ databases">
        <authorList>
            <person name="de Groot N.N."/>
        </authorList>
    </citation>
    <scope>NUCLEOTIDE SEQUENCE [LARGE SCALE GENOMIC DNA]</scope>
    <source>
        <strain evidence="1 2">ATCC 51327</strain>
    </source>
</reference>
<evidence type="ECO:0000313" key="1">
    <source>
        <dbReference type="EMBL" id="SFL22797.1"/>
    </source>
</evidence>
<keyword evidence="2" id="KW-1185">Reference proteome</keyword>
<organism evidence="1 2">
    <name type="scientific">Halanaerobium salsuginis</name>
    <dbReference type="NCBI Taxonomy" id="29563"/>
    <lineage>
        <taxon>Bacteria</taxon>
        <taxon>Bacillati</taxon>
        <taxon>Bacillota</taxon>
        <taxon>Clostridia</taxon>
        <taxon>Halanaerobiales</taxon>
        <taxon>Halanaerobiaceae</taxon>
        <taxon>Halanaerobium</taxon>
    </lineage>
</organism>
<dbReference type="Proteomes" id="UP000199006">
    <property type="component" value="Unassembled WGS sequence"/>
</dbReference>
<name>A0A1I4G0Q8_9FIRM</name>
<sequence>MKYENDSKLDDLKEKLNVTKGDLELIEEFIVGNQLSRISFNINNYINDPLIKIQPDFRWSIINDIERQLQRLKVMPDLITFNRYPEEMVITADWYIPYKIIIENAEEYLKIINNFSEYFNKIEDFNLELNKDMFLNDRDIKYPRAVILKKLLE</sequence>
<dbReference type="AlphaFoldDB" id="A0A1I4G0Q8"/>
<dbReference type="RefSeq" id="WP_089859304.1">
    <property type="nucleotide sequence ID" value="NZ_FOTI01000004.1"/>
</dbReference>
<evidence type="ECO:0000313" key="2">
    <source>
        <dbReference type="Proteomes" id="UP000199006"/>
    </source>
</evidence>
<dbReference type="EMBL" id="FOTI01000004">
    <property type="protein sequence ID" value="SFL22797.1"/>
    <property type="molecule type" value="Genomic_DNA"/>
</dbReference>
<proteinExistence type="predicted"/>
<protein>
    <submittedName>
        <fullName evidence="1">Uncharacterized protein</fullName>
    </submittedName>
</protein>
<gene>
    <name evidence="1" type="ORF">SAMN02983006_00551</name>
</gene>
<accession>A0A1I4G0Q8</accession>